<keyword evidence="3" id="KW-0349">Heme</keyword>
<sequence>MDFLKTGMSVLDKAKSSVADKPFRVLSENGDLTVLPPRFAHSIRNENDLNFGAFIKADFHYGIAGFEPFGFVDHDSQILQNVARKQLTKYLNTVTEPLSLETAFAANHIFGESPGTSPLTATRNSSLPPQLLI</sequence>
<dbReference type="GO" id="GO:0046872">
    <property type="term" value="F:metal ion binding"/>
    <property type="evidence" value="ECO:0007669"/>
    <property type="project" value="UniProtKB-KW"/>
</dbReference>
<evidence type="ECO:0000256" key="4">
    <source>
        <dbReference type="ARBA" id="ARBA00022723"/>
    </source>
</evidence>
<evidence type="ECO:0000313" key="8">
    <source>
        <dbReference type="EMBL" id="EQB49230.1"/>
    </source>
</evidence>
<keyword evidence="7" id="KW-0503">Monooxygenase</keyword>
<keyword evidence="6" id="KW-0408">Iron</keyword>
<reference evidence="9" key="1">
    <citation type="journal article" date="2013" name="Mol. Plant Microbe Interact.">
        <title>Global aspects of pacC regulation of pathogenicity genes in Colletotrichum gloeosporioides as revealed by transcriptome analysis.</title>
        <authorList>
            <person name="Alkan N."/>
            <person name="Meng X."/>
            <person name="Friedlander G."/>
            <person name="Reuveni E."/>
            <person name="Sukno S."/>
            <person name="Sherman A."/>
            <person name="Thon M."/>
            <person name="Fluhr R."/>
            <person name="Prusky D."/>
        </authorList>
    </citation>
    <scope>NUCLEOTIDE SEQUENCE [LARGE SCALE GENOMIC DNA]</scope>
    <source>
        <strain evidence="9">Cg-14</strain>
    </source>
</reference>
<comment type="caution">
    <text evidence="8">The sequence shown here is derived from an EMBL/GenBank/DDBJ whole genome shotgun (WGS) entry which is preliminary data.</text>
</comment>
<evidence type="ECO:0000313" key="9">
    <source>
        <dbReference type="Proteomes" id="UP000015530"/>
    </source>
</evidence>
<evidence type="ECO:0000256" key="5">
    <source>
        <dbReference type="ARBA" id="ARBA00023002"/>
    </source>
</evidence>
<dbReference type="AlphaFoldDB" id="T0LLT5"/>
<protein>
    <submittedName>
        <fullName evidence="8">Uncharacterized protein</fullName>
    </submittedName>
</protein>
<accession>T0LLT5</accession>
<evidence type="ECO:0000256" key="3">
    <source>
        <dbReference type="ARBA" id="ARBA00022617"/>
    </source>
</evidence>
<evidence type="ECO:0000256" key="2">
    <source>
        <dbReference type="ARBA" id="ARBA00010617"/>
    </source>
</evidence>
<evidence type="ECO:0000256" key="1">
    <source>
        <dbReference type="ARBA" id="ARBA00001971"/>
    </source>
</evidence>
<comment type="cofactor">
    <cofactor evidence="1">
        <name>heme</name>
        <dbReference type="ChEBI" id="CHEBI:30413"/>
    </cofactor>
</comment>
<dbReference type="STRING" id="1237896.T0LLT5"/>
<dbReference type="PANTHER" id="PTHR46206">
    <property type="entry name" value="CYTOCHROME P450"/>
    <property type="match status" value="1"/>
</dbReference>
<gene>
    <name evidence="8" type="ORF">CGLO_11455</name>
</gene>
<keyword evidence="4" id="KW-0479">Metal-binding</keyword>
<evidence type="ECO:0000256" key="7">
    <source>
        <dbReference type="ARBA" id="ARBA00023033"/>
    </source>
</evidence>
<dbReference type="EMBL" id="AMYD01002382">
    <property type="protein sequence ID" value="EQB49230.1"/>
    <property type="molecule type" value="Genomic_DNA"/>
</dbReference>
<proteinExistence type="inferred from homology"/>
<comment type="similarity">
    <text evidence="2">Belongs to the cytochrome P450 family.</text>
</comment>
<evidence type="ECO:0000256" key="6">
    <source>
        <dbReference type="ARBA" id="ARBA00023004"/>
    </source>
</evidence>
<keyword evidence="5" id="KW-0560">Oxidoreductase</keyword>
<dbReference type="PANTHER" id="PTHR46206:SF2">
    <property type="entry name" value="CYTOCHROME P450 MONOOXYGENASE AUSG-RELATED"/>
    <property type="match status" value="1"/>
</dbReference>
<name>T0LLT5_COLGC</name>
<dbReference type="GO" id="GO:0004497">
    <property type="term" value="F:monooxygenase activity"/>
    <property type="evidence" value="ECO:0007669"/>
    <property type="project" value="UniProtKB-KW"/>
</dbReference>
<dbReference type="HOGENOM" id="CLU_157381_0_0_1"/>
<dbReference type="Proteomes" id="UP000015530">
    <property type="component" value="Unassembled WGS sequence"/>
</dbReference>
<organism evidence="8 9">
    <name type="scientific">Colletotrichum gloeosporioides (strain Cg-14)</name>
    <name type="common">Anthracnose fungus</name>
    <name type="synonym">Glomerella cingulata</name>
    <dbReference type="NCBI Taxonomy" id="1237896"/>
    <lineage>
        <taxon>Eukaryota</taxon>
        <taxon>Fungi</taxon>
        <taxon>Dikarya</taxon>
        <taxon>Ascomycota</taxon>
        <taxon>Pezizomycotina</taxon>
        <taxon>Sordariomycetes</taxon>
        <taxon>Hypocreomycetidae</taxon>
        <taxon>Glomerellales</taxon>
        <taxon>Glomerellaceae</taxon>
        <taxon>Colletotrichum</taxon>
        <taxon>Colletotrichum gloeosporioides species complex</taxon>
    </lineage>
</organism>
<dbReference type="OrthoDB" id="5243143at2759"/>